<proteinExistence type="predicted"/>
<protein>
    <submittedName>
        <fullName evidence="1">Uncharacterized protein</fullName>
    </submittedName>
</protein>
<evidence type="ECO:0000313" key="2">
    <source>
        <dbReference type="Proteomes" id="UP000650424"/>
    </source>
</evidence>
<reference evidence="1 2" key="1">
    <citation type="submission" date="2020-08" db="EMBL/GenBank/DDBJ databases">
        <title>Novel species isolated from subtropical streams in China.</title>
        <authorList>
            <person name="Lu H."/>
        </authorList>
    </citation>
    <scope>NUCLEOTIDE SEQUENCE [LARGE SCALE GENOMIC DNA]</scope>
    <source>
        <strain evidence="1 2">CY18W</strain>
    </source>
</reference>
<dbReference type="Proteomes" id="UP000650424">
    <property type="component" value="Unassembled WGS sequence"/>
</dbReference>
<dbReference type="EMBL" id="JACOGF010000009">
    <property type="protein sequence ID" value="MBC3919410.1"/>
    <property type="molecule type" value="Genomic_DNA"/>
</dbReference>
<organism evidence="1 2">
    <name type="scientific">Undibacterium hunanense</name>
    <dbReference type="NCBI Taxonomy" id="2762292"/>
    <lineage>
        <taxon>Bacteria</taxon>
        <taxon>Pseudomonadati</taxon>
        <taxon>Pseudomonadota</taxon>
        <taxon>Betaproteobacteria</taxon>
        <taxon>Burkholderiales</taxon>
        <taxon>Oxalobacteraceae</taxon>
        <taxon>Undibacterium</taxon>
    </lineage>
</organism>
<gene>
    <name evidence="1" type="ORF">H8L32_18105</name>
</gene>
<name>A0ABR6ZV69_9BURK</name>
<evidence type="ECO:0000313" key="1">
    <source>
        <dbReference type="EMBL" id="MBC3919410.1"/>
    </source>
</evidence>
<sequence>MGIQVIVRARVASDIESALGNIALECEIFSIDSSSWGISIPTKLIDVVGEKNVREFLGKFDHFDLWTGVWIPAKPRWKFW</sequence>
<accession>A0ABR6ZV69</accession>
<comment type="caution">
    <text evidence="1">The sequence shown here is derived from an EMBL/GenBank/DDBJ whole genome shotgun (WGS) entry which is preliminary data.</text>
</comment>
<keyword evidence="2" id="KW-1185">Reference proteome</keyword>